<name>A0A9D5DBH9_9LILI</name>
<dbReference type="PANTHER" id="PTHR36379">
    <property type="entry name" value="PROTEIN PRD1"/>
    <property type="match status" value="1"/>
</dbReference>
<gene>
    <name evidence="1" type="ORF">J5N97_007289</name>
</gene>
<dbReference type="PANTHER" id="PTHR36379:SF1">
    <property type="entry name" value="PUTATIVE RECOMBINATION INITIATION DEFECT 1-RELATED"/>
    <property type="match status" value="1"/>
</dbReference>
<sequence>MLSEMSDEYEETTIGIGPTACRKGHRSSLVMETSEGGAICLVCLSALLSDPRSPSHHVSYALSQVSAASRSSAFLIGLRTAHPHFLVAPLVRALSSFDDDPLARQIIDLVSDLSGDGGSGSVSADFIARISDVLSSGSLAWSRRQVHTLHCLGLLLDSHHGSNPATHIRDKAALFSNLVVGLQLPRGEILFVLYKLSVLEGTPWDNHDSNHGGFSLIETSQVLRLSLEVLLKTQHDEVRLNCIALLTVFAQKGLFEDSGRTDLICTQSQEADNLTKTDEEMPHIPLVNLFADAIKSPLLSSDTQVQISTLDLVFHALSSNLSCIEQIQILIEENITDYVFEILRLSGNKDPLVISCLHVLDLLATAEDSFRERLPIGFPTLLSVLHYVVEIPLHPVQWQTIKLVWICISNCPGIVSISQVEDIAVILKGFFSRHGSGELDIPPGTFILACLTFVEIIKSPSAHQIQKLRPVIQEASKSAVASSVSLPHGSSKPYILYSLYILKELHMCNHEQSSTKDSENEELEKSIIQICETYLLSWLERYMDEGEEEEVILGVLEIFHLILLGRSDIQACKFAETLASSCWFTLSFGCLGMFPSDRMKSRIYLMLSSVVDRIFGPDFGEPIRLAYIYLPTDPIELIFLLELSGSHDSTLMCCQRATLLILYVSSLYDERLANENQLLASLEQYIFVNSSNLSCGTTDPMLLTQLVLLYGFLRSASVRHRTPNSKEAEKVLFDLAVGMEWNLLSTRTHPKALKWLFQQEELIEPMSYQLLNFCRIFSTDKDKVSTYSRNIQTMDLQTVAELVVAGDNCVTSLLVSLLEDAMEEGRDDDTISVLSVIESVLGIYPYSSNQISLNGISDALCHVYCSTHCSPKIFLTCLLLVFNILYSANSTALTKEGQWPAITMKLLEFLHPKLASHTSGPEEHLVISILCLILHHASNEVLKESSKAIVLCTSLISAVDVMVKTACAKGPALADYDEDTAIGESLVFVLLLFFYSLKSLRSLLHQNWQYFLQTSDEIQPLKVIHIRCHDLCRLIHFGSSLVKLVASQCLLELLTGISDQRTSKNNELRCSARSLESMMAVTEGLVFYHDSTVAVNCGASLSIILGWEKLEMQDKRVIKNSKWCRLVMEELALTLAAPGLASRSFTNQHKAPAHVAVALLRLDQVPEWMPSIFNSSCISGIISNLSASNVTRKLVYMDDSKQQQFEDIHIQNVASIPEDIGKVCSLLIHLMLSPGTGSCETQPKHKRLLEEIELFSIESSRQ</sequence>
<dbReference type="InterPro" id="IPR016024">
    <property type="entry name" value="ARM-type_fold"/>
</dbReference>
<dbReference type="SUPFAM" id="SSF48371">
    <property type="entry name" value="ARM repeat"/>
    <property type="match status" value="1"/>
</dbReference>
<proteinExistence type="predicted"/>
<organism evidence="1 2">
    <name type="scientific">Dioscorea zingiberensis</name>
    <dbReference type="NCBI Taxonomy" id="325984"/>
    <lineage>
        <taxon>Eukaryota</taxon>
        <taxon>Viridiplantae</taxon>
        <taxon>Streptophyta</taxon>
        <taxon>Embryophyta</taxon>
        <taxon>Tracheophyta</taxon>
        <taxon>Spermatophyta</taxon>
        <taxon>Magnoliopsida</taxon>
        <taxon>Liliopsida</taxon>
        <taxon>Dioscoreales</taxon>
        <taxon>Dioscoreaceae</taxon>
        <taxon>Dioscorea</taxon>
    </lineage>
</organism>
<dbReference type="OrthoDB" id="2019943at2759"/>
<reference evidence="1" key="1">
    <citation type="submission" date="2021-03" db="EMBL/GenBank/DDBJ databases">
        <authorList>
            <person name="Li Z."/>
            <person name="Yang C."/>
        </authorList>
    </citation>
    <scope>NUCLEOTIDE SEQUENCE</scope>
    <source>
        <strain evidence="1">Dzin_1.0</strain>
        <tissue evidence="1">Leaf</tissue>
    </source>
</reference>
<dbReference type="AlphaFoldDB" id="A0A9D5DBH9"/>
<dbReference type="GO" id="GO:0042138">
    <property type="term" value="P:meiotic DNA double-strand break formation"/>
    <property type="evidence" value="ECO:0007669"/>
    <property type="project" value="InterPro"/>
</dbReference>
<dbReference type="Proteomes" id="UP001085076">
    <property type="component" value="Miscellaneous, Linkage group lg01"/>
</dbReference>
<comment type="caution">
    <text evidence="1">The sequence shown here is derived from an EMBL/GenBank/DDBJ whole genome shotgun (WGS) entry which is preliminary data.</text>
</comment>
<keyword evidence="2" id="KW-1185">Reference proteome</keyword>
<dbReference type="EMBL" id="JAGGNH010000001">
    <property type="protein sequence ID" value="KAJ0988933.1"/>
    <property type="molecule type" value="Genomic_DNA"/>
</dbReference>
<evidence type="ECO:0008006" key="3">
    <source>
        <dbReference type="Google" id="ProtNLM"/>
    </source>
</evidence>
<reference evidence="1" key="2">
    <citation type="journal article" date="2022" name="Hortic Res">
        <title>The genome of Dioscorea zingiberensis sheds light on the biosynthesis, origin and evolution of the medicinally important diosgenin saponins.</title>
        <authorList>
            <person name="Li Y."/>
            <person name="Tan C."/>
            <person name="Li Z."/>
            <person name="Guo J."/>
            <person name="Li S."/>
            <person name="Chen X."/>
            <person name="Wang C."/>
            <person name="Dai X."/>
            <person name="Yang H."/>
            <person name="Song W."/>
            <person name="Hou L."/>
            <person name="Xu J."/>
            <person name="Tong Z."/>
            <person name="Xu A."/>
            <person name="Yuan X."/>
            <person name="Wang W."/>
            <person name="Yang Q."/>
            <person name="Chen L."/>
            <person name="Sun Z."/>
            <person name="Wang K."/>
            <person name="Pan B."/>
            <person name="Chen J."/>
            <person name="Bao Y."/>
            <person name="Liu F."/>
            <person name="Qi X."/>
            <person name="Gang D.R."/>
            <person name="Wen J."/>
            <person name="Li J."/>
        </authorList>
    </citation>
    <scope>NUCLEOTIDE SEQUENCE</scope>
    <source>
        <strain evidence="1">Dzin_1.0</strain>
    </source>
</reference>
<dbReference type="InterPro" id="IPR044968">
    <property type="entry name" value="PRD1"/>
</dbReference>
<evidence type="ECO:0000313" key="2">
    <source>
        <dbReference type="Proteomes" id="UP001085076"/>
    </source>
</evidence>
<accession>A0A9D5DBH9</accession>
<evidence type="ECO:0000313" key="1">
    <source>
        <dbReference type="EMBL" id="KAJ0988933.1"/>
    </source>
</evidence>
<protein>
    <recommendedName>
        <fullName evidence="3">Protein PRD1</fullName>
    </recommendedName>
</protein>